<dbReference type="InterPro" id="IPR018707">
    <property type="entry name" value="LpxR"/>
</dbReference>
<proteinExistence type="predicted"/>
<dbReference type="OrthoDB" id="9776275at2"/>
<dbReference type="Gene3D" id="2.40.128.140">
    <property type="entry name" value="Outer membrane protein"/>
    <property type="match status" value="1"/>
</dbReference>
<feature type="chain" id="PRO_5033013904" description="Outer membrane protein" evidence="2">
    <location>
        <begin position="21"/>
        <end position="362"/>
    </location>
</feature>
<evidence type="ECO:0000313" key="4">
    <source>
        <dbReference type="Proteomes" id="UP000595663"/>
    </source>
</evidence>
<evidence type="ECO:0000256" key="2">
    <source>
        <dbReference type="SAM" id="SignalP"/>
    </source>
</evidence>
<gene>
    <name evidence="3" type="ORF">AMJAP_2548</name>
</gene>
<evidence type="ECO:0008006" key="5">
    <source>
        <dbReference type="Google" id="ProtNLM"/>
    </source>
</evidence>
<sequence>MKKTAIVLAIGATLSAPLLAAPVALYGDSHNPGTLTFYLENDLFADTDQQYTNGIRFSWTSPDLSSYLDDKSLPVWSRRYNRFITSPLGLFDDTPPKQNEIVRNLVITLGQQMYTPEDNLRTTIDPDDRPYAGWLYLGMGYNLKHKQRMDSAILNLGMVGPAAMGQEAQDFVHDLRGIDKFEGWDNQLNNELGIQVVYERKYRIPAKKIKGALEYDIIWHGGASLGNVATYLNAGTEIRFGWFLPDDFGTSSLRPGGDNSAPGSNDPRTQNTTGYSRDQNFGLHGFIAIDGRWVLRDIFLDGNTFSSSHSVNKENLVGDLSIGASMLVEDWKLSYSRVFRSKEFATQGETHSFGSFSASYSF</sequence>
<evidence type="ECO:0000256" key="1">
    <source>
        <dbReference type="SAM" id="MobiDB-lite"/>
    </source>
</evidence>
<reference evidence="3 4" key="1">
    <citation type="journal article" date="2008" name="Int. J. Syst. Evol. Microbiol.">
        <title>Amphritea japonica sp. nov. and Amphritea balenae sp. nov., isolated from the sediment adjacent to sperm whale carcasses off Kagoshima, Japan.</title>
        <authorList>
            <person name="Miyazaki M."/>
            <person name="Nogi Y."/>
            <person name="Fujiwara Y."/>
            <person name="Kawato M."/>
            <person name="Nagahama T."/>
            <person name="Kubokawa K."/>
            <person name="Horikoshi K."/>
        </authorList>
    </citation>
    <scope>NUCLEOTIDE SEQUENCE [LARGE SCALE GENOMIC DNA]</scope>
    <source>
        <strain evidence="3 4">ATCC BAA-1530</strain>
    </source>
</reference>
<dbReference type="InterPro" id="IPR037107">
    <property type="entry name" value="Put_OMP_sf"/>
</dbReference>
<keyword evidence="4" id="KW-1185">Reference proteome</keyword>
<protein>
    <recommendedName>
        <fullName evidence="5">Outer membrane protein</fullName>
    </recommendedName>
</protein>
<dbReference type="Proteomes" id="UP000595663">
    <property type="component" value="Chromosome"/>
</dbReference>
<dbReference type="Pfam" id="PF09982">
    <property type="entry name" value="LpxR"/>
    <property type="match status" value="1"/>
</dbReference>
<organism evidence="3 4">
    <name type="scientific">Amphritea japonica ATCC BAA-1530</name>
    <dbReference type="NCBI Taxonomy" id="1278309"/>
    <lineage>
        <taxon>Bacteria</taxon>
        <taxon>Pseudomonadati</taxon>
        <taxon>Pseudomonadota</taxon>
        <taxon>Gammaproteobacteria</taxon>
        <taxon>Oceanospirillales</taxon>
        <taxon>Oceanospirillaceae</taxon>
        <taxon>Amphritea</taxon>
    </lineage>
</organism>
<name>A0A7R6STB6_9GAMM</name>
<accession>A0A7R6STB6</accession>
<feature type="compositionally biased region" description="Polar residues" evidence="1">
    <location>
        <begin position="261"/>
        <end position="277"/>
    </location>
</feature>
<keyword evidence="2" id="KW-0732">Signal</keyword>
<dbReference type="AlphaFoldDB" id="A0A7R6STB6"/>
<dbReference type="RefSeq" id="WP_019620054.1">
    <property type="nucleotide sequence ID" value="NZ_AP014545.1"/>
</dbReference>
<dbReference type="EMBL" id="AP014545">
    <property type="protein sequence ID" value="BBB27136.1"/>
    <property type="molecule type" value="Genomic_DNA"/>
</dbReference>
<dbReference type="KEGG" id="ajp:AMJAP_2548"/>
<evidence type="ECO:0000313" key="3">
    <source>
        <dbReference type="EMBL" id="BBB27136.1"/>
    </source>
</evidence>
<feature type="signal peptide" evidence="2">
    <location>
        <begin position="1"/>
        <end position="20"/>
    </location>
</feature>
<feature type="region of interest" description="Disordered" evidence="1">
    <location>
        <begin position="253"/>
        <end position="277"/>
    </location>
</feature>